<reference evidence="2" key="2">
    <citation type="submission" date="2010-03" db="EMBL/GenBank/DDBJ databases">
        <title>The genome sequence of Coccidioides posadasii strain Silveira.</title>
        <authorList>
            <consortium name="The Broad Institute Genome Sequencing Center for Infectious Disease"/>
            <person name="Neafsey D."/>
            <person name="Orbach M."/>
            <person name="Henn M.R."/>
            <person name="Cole G.T."/>
            <person name="Galgiani J."/>
            <person name="Gardner M.J."/>
            <person name="Kirkland T.N."/>
            <person name="Taylor J.W."/>
            <person name="Young S.K."/>
            <person name="Zeng Q."/>
            <person name="Koehrsen M."/>
            <person name="Alvarado L."/>
            <person name="Berlin A."/>
            <person name="Borenstein D."/>
            <person name="Chapman S.B."/>
            <person name="Chen Z."/>
            <person name="Engels R."/>
            <person name="Freedman E."/>
            <person name="Gellesch M."/>
            <person name="Goldberg J."/>
            <person name="Griggs A."/>
            <person name="Gujja S."/>
            <person name="Heilman E."/>
            <person name="Heiman D."/>
            <person name="Howarth C."/>
            <person name="Jen D."/>
            <person name="Larson L."/>
            <person name="Mehta T."/>
            <person name="Neiman D."/>
            <person name="Park D."/>
            <person name="Pearson M."/>
            <person name="Richards J."/>
            <person name="Roberts A."/>
            <person name="Saif S."/>
            <person name="Shea T."/>
            <person name="Shenoy N."/>
            <person name="Sisk P."/>
            <person name="Stolte C."/>
            <person name="Sykes S."/>
            <person name="Walk T."/>
            <person name="White J."/>
            <person name="Yandava C."/>
            <person name="Haas B."/>
            <person name="Nusbaum C."/>
            <person name="Birren B."/>
        </authorList>
    </citation>
    <scope>NUCLEOTIDE SEQUENCE [LARGE SCALE GENOMIC DNA]</scope>
    <source>
        <strain evidence="2">RMSCC 757 / Silveira</strain>
    </source>
</reference>
<sequence>MSGCHRRPGWLSSHCASEFDYDAIPTEGVVFLKVPLELCATVDPVFPLCDTEHPTSKRPETGIQMTATVDGCLGSTLMFASEATDIIFRATLPGIWAI</sequence>
<dbReference type="VEuPathDB" id="FungiDB:CPSG_07882"/>
<organism evidence="2">
    <name type="scientific">Coccidioides posadasii (strain RMSCC 757 / Silveira)</name>
    <name type="common">Valley fever fungus</name>
    <dbReference type="NCBI Taxonomy" id="443226"/>
    <lineage>
        <taxon>Eukaryota</taxon>
        <taxon>Fungi</taxon>
        <taxon>Dikarya</taxon>
        <taxon>Ascomycota</taxon>
        <taxon>Pezizomycotina</taxon>
        <taxon>Eurotiomycetes</taxon>
        <taxon>Eurotiomycetidae</taxon>
        <taxon>Onygenales</taxon>
        <taxon>Onygenaceae</taxon>
        <taxon>Coccidioides</taxon>
    </lineage>
</organism>
<protein>
    <submittedName>
        <fullName evidence="1">Predicted protein</fullName>
    </submittedName>
</protein>
<dbReference type="EMBL" id="GL636501">
    <property type="protein sequence ID" value="EFW15445.1"/>
    <property type="molecule type" value="Genomic_DNA"/>
</dbReference>
<accession>E9DE91</accession>
<keyword evidence="2" id="KW-1185">Reference proteome</keyword>
<dbReference type="HOGENOM" id="CLU_2333483_0_0_1"/>
<dbReference type="AlphaFoldDB" id="E9DE91"/>
<gene>
    <name evidence="1" type="ORF">CPSG_07882</name>
</gene>
<evidence type="ECO:0000313" key="1">
    <source>
        <dbReference type="EMBL" id="EFW15445.1"/>
    </source>
</evidence>
<evidence type="ECO:0000313" key="2">
    <source>
        <dbReference type="Proteomes" id="UP000002497"/>
    </source>
</evidence>
<reference evidence="2" key="1">
    <citation type="journal article" date="2010" name="Genome Res.">
        <title>Population genomic sequencing of Coccidioides fungi reveals recent hybridization and transposon control.</title>
        <authorList>
            <person name="Neafsey D.E."/>
            <person name="Barker B.M."/>
            <person name="Sharpton T.J."/>
            <person name="Stajich J.E."/>
            <person name="Park D.J."/>
            <person name="Whiston E."/>
            <person name="Hung C.-Y."/>
            <person name="McMahan C."/>
            <person name="White J."/>
            <person name="Sykes S."/>
            <person name="Heiman D."/>
            <person name="Young S."/>
            <person name="Zeng Q."/>
            <person name="Abouelleil A."/>
            <person name="Aftuck L."/>
            <person name="Bessette D."/>
            <person name="Brown A."/>
            <person name="FitzGerald M."/>
            <person name="Lui A."/>
            <person name="Macdonald J.P."/>
            <person name="Priest M."/>
            <person name="Orbach M.J."/>
            <person name="Galgiani J.N."/>
            <person name="Kirkland T.N."/>
            <person name="Cole G.T."/>
            <person name="Birren B.W."/>
            <person name="Henn M.R."/>
            <person name="Taylor J.W."/>
            <person name="Rounsley S.D."/>
        </authorList>
    </citation>
    <scope>NUCLEOTIDE SEQUENCE [LARGE SCALE GENOMIC DNA]</scope>
    <source>
        <strain evidence="2">RMSCC 757 / Silveira</strain>
    </source>
</reference>
<dbReference type="Proteomes" id="UP000002497">
    <property type="component" value="Unassembled WGS sequence"/>
</dbReference>
<name>E9DE91_COCPS</name>
<proteinExistence type="predicted"/>